<name>A0A7S3Y8K7_9EUKA</name>
<gene>
    <name evidence="1" type="ORF">LGLO00237_LOCUS566</name>
</gene>
<proteinExistence type="predicted"/>
<dbReference type="AlphaFoldDB" id="A0A7S3Y8K7"/>
<evidence type="ECO:0000313" key="1">
    <source>
        <dbReference type="EMBL" id="CAE0644211.1"/>
    </source>
</evidence>
<organism evidence="1">
    <name type="scientific">Lotharella globosa</name>
    <dbReference type="NCBI Taxonomy" id="91324"/>
    <lineage>
        <taxon>Eukaryota</taxon>
        <taxon>Sar</taxon>
        <taxon>Rhizaria</taxon>
        <taxon>Cercozoa</taxon>
        <taxon>Chlorarachniophyceae</taxon>
        <taxon>Lotharella</taxon>
    </lineage>
</organism>
<reference evidence="1" key="1">
    <citation type="submission" date="2021-01" db="EMBL/GenBank/DDBJ databases">
        <authorList>
            <person name="Corre E."/>
            <person name="Pelletier E."/>
            <person name="Niang G."/>
            <person name="Scheremetjew M."/>
            <person name="Finn R."/>
            <person name="Kale V."/>
            <person name="Holt S."/>
            <person name="Cochrane G."/>
            <person name="Meng A."/>
            <person name="Brown T."/>
            <person name="Cohen L."/>
        </authorList>
    </citation>
    <scope>NUCLEOTIDE SEQUENCE</scope>
    <source>
        <strain evidence="1">CCCM811</strain>
    </source>
</reference>
<protein>
    <submittedName>
        <fullName evidence="1">Uncharacterized protein</fullName>
    </submittedName>
</protein>
<dbReference type="EMBL" id="HBIV01000806">
    <property type="protein sequence ID" value="CAE0644211.1"/>
    <property type="molecule type" value="Transcribed_RNA"/>
</dbReference>
<sequence length="125" mass="13400">MLAACTTIDMTAAGQRTHCSRTQGSACTQSNMFVQMRQPHGFFDDSSFGPAVELEVALASIGLFDFAVLLSSGTRNMSRSSSLFVADTVRVTFFLSVSVLVLSPHIEASSCASFSSFSASFFRFA</sequence>
<accession>A0A7S3Y8K7</accession>